<feature type="transmembrane region" description="Helical" evidence="5">
    <location>
        <begin position="26"/>
        <end position="42"/>
    </location>
</feature>
<sequence length="420" mass="46091">MFTLSLIYLALTIVRPQDFVPALEGIPLLPVVLLLAFAAWMIRAGKSFDAPQFLLLPVFLLVGMVSMVANHWFGGALALLESFGPIVIAFFVFAAACTTPRRVTIAMAVFVLCACVLAQHSIVQANTGTGWTGVPLGEDGRVRYVGIFNDPNDVGLLFAATLPMAFFLSSGGGFLRRLWWLAAAALLLYGVYLTNSRGAMLAVLVVGGIFVWQRRGMFTAGVLGVLGLVVMRLLSSRMQELDPDESSAFGRVDAWYEGMHMFFSNPLLGVGPGNFTDYNQLTAHNSWILVLAETGFLGYTLWLAFTSYGFWMMVTVMRHQPEAAGEPVRAGTWKSERAIAFTLLLSLYGLFAAAFFLSRSYTVVMYLLIALVVGHYMGARQRWPGVPLLRLTDHWMRWLAVSVASIVALYVITTILLIGS</sequence>
<evidence type="ECO:0000259" key="6">
    <source>
        <dbReference type="Pfam" id="PF04932"/>
    </source>
</evidence>
<gene>
    <name evidence="7" type="ORF">B1991_11810</name>
</gene>
<name>A0A4V3USG5_9GAMM</name>
<keyword evidence="2 5" id="KW-0812">Transmembrane</keyword>
<evidence type="ECO:0000256" key="1">
    <source>
        <dbReference type="ARBA" id="ARBA00004141"/>
    </source>
</evidence>
<evidence type="ECO:0000256" key="5">
    <source>
        <dbReference type="SAM" id="Phobius"/>
    </source>
</evidence>
<reference evidence="7 8" key="1">
    <citation type="submission" date="2017-02" db="EMBL/GenBank/DDBJ databases">
        <title>Whole genome sequencing of Rhodanobacter lindaniclasticus DSM 17932.</title>
        <authorList>
            <person name="Kumar S."/>
            <person name="Patil P."/>
            <person name="Patil P.B."/>
        </authorList>
    </citation>
    <scope>NUCLEOTIDE SEQUENCE [LARGE SCALE GENOMIC DNA]</scope>
    <source>
        <strain evidence="7 8">DSM 17932</strain>
    </source>
</reference>
<dbReference type="PANTHER" id="PTHR37422:SF13">
    <property type="entry name" value="LIPOPOLYSACCHARIDE BIOSYNTHESIS PROTEIN PA4999-RELATED"/>
    <property type="match status" value="1"/>
</dbReference>
<keyword evidence="3 5" id="KW-1133">Transmembrane helix</keyword>
<keyword evidence="4 5" id="KW-0472">Membrane</keyword>
<organism evidence="7 8">
    <name type="scientific">Rhodanobacter lindaniclasticus</name>
    <dbReference type="NCBI Taxonomy" id="75310"/>
    <lineage>
        <taxon>Bacteria</taxon>
        <taxon>Pseudomonadati</taxon>
        <taxon>Pseudomonadota</taxon>
        <taxon>Gammaproteobacteria</taxon>
        <taxon>Lysobacterales</taxon>
        <taxon>Rhodanobacteraceae</taxon>
        <taxon>Rhodanobacter</taxon>
    </lineage>
</organism>
<dbReference type="GO" id="GO:0016020">
    <property type="term" value="C:membrane"/>
    <property type="evidence" value="ECO:0007669"/>
    <property type="project" value="UniProtKB-SubCell"/>
</dbReference>
<comment type="caution">
    <text evidence="7">The sequence shown here is derived from an EMBL/GenBank/DDBJ whole genome shotgun (WGS) entry which is preliminary data.</text>
</comment>
<evidence type="ECO:0000256" key="3">
    <source>
        <dbReference type="ARBA" id="ARBA00022989"/>
    </source>
</evidence>
<proteinExistence type="predicted"/>
<feature type="transmembrane region" description="Helical" evidence="5">
    <location>
        <begin position="399"/>
        <end position="419"/>
    </location>
</feature>
<feature type="transmembrane region" description="Helical" evidence="5">
    <location>
        <begin position="54"/>
        <end position="73"/>
    </location>
</feature>
<feature type="transmembrane region" description="Helical" evidence="5">
    <location>
        <begin position="296"/>
        <end position="317"/>
    </location>
</feature>
<dbReference type="EMBL" id="MWIO01000031">
    <property type="protein sequence ID" value="THD06711.1"/>
    <property type="molecule type" value="Genomic_DNA"/>
</dbReference>
<evidence type="ECO:0000256" key="4">
    <source>
        <dbReference type="ARBA" id="ARBA00023136"/>
    </source>
</evidence>
<feature type="transmembrane region" description="Helical" evidence="5">
    <location>
        <begin position="338"/>
        <end position="357"/>
    </location>
</feature>
<dbReference type="Proteomes" id="UP000306317">
    <property type="component" value="Unassembled WGS sequence"/>
</dbReference>
<dbReference type="InterPro" id="IPR051533">
    <property type="entry name" value="WaaL-like"/>
</dbReference>
<comment type="subcellular location">
    <subcellularLocation>
        <location evidence="1">Membrane</location>
        <topology evidence="1">Multi-pass membrane protein</topology>
    </subcellularLocation>
</comment>
<protein>
    <submittedName>
        <fullName evidence="7">O-antigen polymerase</fullName>
    </submittedName>
</protein>
<dbReference type="InterPro" id="IPR007016">
    <property type="entry name" value="O-antigen_ligase-rel_domated"/>
</dbReference>
<evidence type="ECO:0000256" key="2">
    <source>
        <dbReference type="ARBA" id="ARBA00022692"/>
    </source>
</evidence>
<dbReference type="OrthoDB" id="871774at2"/>
<feature type="transmembrane region" description="Helical" evidence="5">
    <location>
        <begin position="363"/>
        <end position="379"/>
    </location>
</feature>
<feature type="domain" description="O-antigen ligase-related" evidence="6">
    <location>
        <begin position="182"/>
        <end position="303"/>
    </location>
</feature>
<feature type="transmembrane region" description="Helical" evidence="5">
    <location>
        <begin position="217"/>
        <end position="234"/>
    </location>
</feature>
<dbReference type="Pfam" id="PF04932">
    <property type="entry name" value="Wzy_C"/>
    <property type="match status" value="1"/>
</dbReference>
<dbReference type="PANTHER" id="PTHR37422">
    <property type="entry name" value="TEICHURONIC ACID BIOSYNTHESIS PROTEIN TUAE"/>
    <property type="match status" value="1"/>
</dbReference>
<feature type="transmembrane region" description="Helical" evidence="5">
    <location>
        <begin position="154"/>
        <end position="175"/>
    </location>
</feature>
<evidence type="ECO:0000313" key="7">
    <source>
        <dbReference type="EMBL" id="THD06711.1"/>
    </source>
</evidence>
<keyword evidence="8" id="KW-1185">Reference proteome</keyword>
<dbReference type="RefSeq" id="WP_136258890.1">
    <property type="nucleotide sequence ID" value="NZ_MWIO01000031.1"/>
</dbReference>
<dbReference type="AlphaFoldDB" id="A0A4V3USG5"/>
<feature type="transmembrane region" description="Helical" evidence="5">
    <location>
        <begin position="79"/>
        <end position="96"/>
    </location>
</feature>
<accession>A0A4V3USG5</accession>
<evidence type="ECO:0000313" key="8">
    <source>
        <dbReference type="Proteomes" id="UP000306317"/>
    </source>
</evidence>
<feature type="transmembrane region" description="Helical" evidence="5">
    <location>
        <begin position="187"/>
        <end position="211"/>
    </location>
</feature>
<feature type="transmembrane region" description="Helical" evidence="5">
    <location>
        <begin position="103"/>
        <end position="122"/>
    </location>
</feature>